<evidence type="ECO:0000256" key="1">
    <source>
        <dbReference type="ARBA" id="ARBA00010641"/>
    </source>
</evidence>
<dbReference type="SUPFAM" id="SSF88659">
    <property type="entry name" value="Sigma3 and sigma4 domains of RNA polymerase sigma factors"/>
    <property type="match status" value="1"/>
</dbReference>
<reference evidence="9 10" key="1">
    <citation type="submission" date="2020-12" db="EMBL/GenBank/DDBJ databases">
        <title>FDA dAtabase for Regulatory Grade micrObial Sequences (FDA-ARGOS): Supporting development and validation of Infectious Disease Dx tests.</title>
        <authorList>
            <person name="Sproer C."/>
            <person name="Gronow S."/>
            <person name="Severitt S."/>
            <person name="Schroder I."/>
            <person name="Tallon L."/>
            <person name="Sadzewicz L."/>
            <person name="Zhao X."/>
            <person name="Boylan J."/>
            <person name="Ott S."/>
            <person name="Bowen H."/>
            <person name="Vavikolanu K."/>
            <person name="Mehta A."/>
            <person name="Aluvathingal J."/>
            <person name="Nadendla S."/>
            <person name="Lowell S."/>
            <person name="Myers T."/>
            <person name="Yan Y."/>
            <person name="Sichtig H."/>
        </authorList>
    </citation>
    <scope>NUCLEOTIDE SEQUENCE [LARGE SCALE GENOMIC DNA]</scope>
    <source>
        <strain evidence="9 10">FDAARGOS_990</strain>
    </source>
</reference>
<dbReference type="InterPro" id="IPR013249">
    <property type="entry name" value="RNA_pol_sigma70_r4_t2"/>
</dbReference>
<dbReference type="Pfam" id="PF04542">
    <property type="entry name" value="Sigma70_r2"/>
    <property type="match status" value="1"/>
</dbReference>
<sequence>MSPPETAAPTAGGTDRDHRSTAEAAARVVAATWRIEAAKIIASLTRHVGDFGFAEDLAQEAVAEALSAWPEAGIPANPAGWLMTVAKRRAIDTWRRQERFAERIAALGEDLEDEQETTATALPWDPDAIDDDVLRLIFISCHPVLSREAQLALTLRVVGGLTSEEIARAFLLPVPTIQQRIVRAKKALAAAEVPFELPPANAWPGRITGVLAVLYLMFSEGHVATSGPDWMKPELSLDALRLTRITAGLLPREAEVHGLVALMALTAARFPARLGPDREPVLLADQDRTRWDRSLIRLGEASLTTALTLRETRGTYTLQAEIAAVHARARTLADTDWERIAALYGDLELAAPSAITTLNRAIALAEAHGPEAGLEYIADRGVTAALPRFHHVPSVRGELLARAGRSAEAVAEFERAAALATNDREREVLLAKARRLQ</sequence>
<dbReference type="GO" id="GO:0003677">
    <property type="term" value="F:DNA binding"/>
    <property type="evidence" value="ECO:0007669"/>
    <property type="project" value="InterPro"/>
</dbReference>
<dbReference type="InterPro" id="IPR036388">
    <property type="entry name" value="WH-like_DNA-bd_sf"/>
</dbReference>
<dbReference type="EMBL" id="CP065989">
    <property type="protein sequence ID" value="QQB15690.1"/>
    <property type="molecule type" value="Genomic_DNA"/>
</dbReference>
<dbReference type="PANTHER" id="PTHR47756">
    <property type="entry name" value="BLL6612 PROTEIN-RELATED"/>
    <property type="match status" value="1"/>
</dbReference>
<dbReference type="PANTHER" id="PTHR47756:SF2">
    <property type="entry name" value="BLL6612 PROTEIN"/>
    <property type="match status" value="1"/>
</dbReference>
<evidence type="ECO:0000256" key="3">
    <source>
        <dbReference type="ARBA" id="ARBA00023082"/>
    </source>
</evidence>
<evidence type="ECO:0000256" key="5">
    <source>
        <dbReference type="SAM" id="MobiDB-lite"/>
    </source>
</evidence>
<evidence type="ECO:0000313" key="9">
    <source>
        <dbReference type="EMBL" id="QQB15690.1"/>
    </source>
</evidence>
<dbReference type="Gene3D" id="1.10.10.10">
    <property type="entry name" value="Winged helix-like DNA-binding domain superfamily/Winged helix DNA-binding domain"/>
    <property type="match status" value="1"/>
</dbReference>
<protein>
    <submittedName>
        <fullName evidence="9">RNA polymerase subunit sigma-24</fullName>
    </submittedName>
</protein>
<dbReference type="Pfam" id="PF08281">
    <property type="entry name" value="Sigma70_r4_2"/>
    <property type="match status" value="1"/>
</dbReference>
<evidence type="ECO:0000256" key="2">
    <source>
        <dbReference type="ARBA" id="ARBA00023015"/>
    </source>
</evidence>
<accession>A0A7T4A1P1</accession>
<feature type="domain" description="RNA polymerase sigma factor 70 region 4 type 2" evidence="7">
    <location>
        <begin position="137"/>
        <end position="188"/>
    </location>
</feature>
<dbReference type="AlphaFoldDB" id="A0A7T4A1P1"/>
<dbReference type="InterPro" id="IPR007627">
    <property type="entry name" value="RNA_pol_sigma70_r2"/>
</dbReference>
<keyword evidence="3" id="KW-0731">Sigma factor</keyword>
<dbReference type="InterPro" id="IPR013324">
    <property type="entry name" value="RNA_pol_sigma_r3/r4-like"/>
</dbReference>
<dbReference type="InterPro" id="IPR046531">
    <property type="entry name" value="DUF6596"/>
</dbReference>
<dbReference type="Pfam" id="PF20239">
    <property type="entry name" value="DUF6596"/>
    <property type="match status" value="1"/>
</dbReference>
<dbReference type="RefSeq" id="WP_198500631.1">
    <property type="nucleotide sequence ID" value="NZ_CP065989.1"/>
</dbReference>
<dbReference type="SUPFAM" id="SSF88946">
    <property type="entry name" value="Sigma2 domain of RNA polymerase sigma factors"/>
    <property type="match status" value="1"/>
</dbReference>
<name>A0A7T4A1P1_9MICO</name>
<feature type="domain" description="DUF6596" evidence="8">
    <location>
        <begin position="206"/>
        <end position="306"/>
    </location>
</feature>
<proteinExistence type="inferred from homology"/>
<keyword evidence="2" id="KW-0805">Transcription regulation</keyword>
<dbReference type="GO" id="GO:0016987">
    <property type="term" value="F:sigma factor activity"/>
    <property type="evidence" value="ECO:0007669"/>
    <property type="project" value="UniProtKB-KW"/>
</dbReference>
<feature type="region of interest" description="Disordered" evidence="5">
    <location>
        <begin position="1"/>
        <end position="21"/>
    </location>
</feature>
<keyword evidence="4" id="KW-0804">Transcription</keyword>
<organism evidence="9 10">
    <name type="scientific">Brevibacterium casei</name>
    <dbReference type="NCBI Taxonomy" id="33889"/>
    <lineage>
        <taxon>Bacteria</taxon>
        <taxon>Bacillati</taxon>
        <taxon>Actinomycetota</taxon>
        <taxon>Actinomycetes</taxon>
        <taxon>Micrococcales</taxon>
        <taxon>Brevibacteriaceae</taxon>
        <taxon>Brevibacterium</taxon>
    </lineage>
</organism>
<gene>
    <name evidence="9" type="ORF">I6H47_07140</name>
</gene>
<evidence type="ECO:0000259" key="6">
    <source>
        <dbReference type="Pfam" id="PF04542"/>
    </source>
</evidence>
<feature type="domain" description="RNA polymerase sigma-70 region 2" evidence="6">
    <location>
        <begin position="41"/>
        <end position="99"/>
    </location>
</feature>
<dbReference type="Gene3D" id="1.10.1740.10">
    <property type="match status" value="1"/>
</dbReference>
<evidence type="ECO:0000259" key="8">
    <source>
        <dbReference type="Pfam" id="PF20239"/>
    </source>
</evidence>
<comment type="similarity">
    <text evidence="1">Belongs to the sigma-70 factor family. ECF subfamily.</text>
</comment>
<evidence type="ECO:0000313" key="10">
    <source>
        <dbReference type="Proteomes" id="UP000595374"/>
    </source>
</evidence>
<dbReference type="Proteomes" id="UP000595374">
    <property type="component" value="Chromosome"/>
</dbReference>
<evidence type="ECO:0000259" key="7">
    <source>
        <dbReference type="Pfam" id="PF08281"/>
    </source>
</evidence>
<dbReference type="GO" id="GO:0006352">
    <property type="term" value="P:DNA-templated transcription initiation"/>
    <property type="evidence" value="ECO:0007669"/>
    <property type="project" value="InterPro"/>
</dbReference>
<evidence type="ECO:0000256" key="4">
    <source>
        <dbReference type="ARBA" id="ARBA00023163"/>
    </source>
</evidence>
<dbReference type="InterPro" id="IPR013325">
    <property type="entry name" value="RNA_pol_sigma_r2"/>
</dbReference>